<accession>A0A168S365</accession>
<keyword evidence="3" id="KW-1185">Reference proteome</keyword>
<evidence type="ECO:0000313" key="3">
    <source>
        <dbReference type="Proteomes" id="UP000078561"/>
    </source>
</evidence>
<proteinExistence type="predicted"/>
<gene>
    <name evidence="2" type="primary">ABSGL_13402.1 scaffold 14161</name>
</gene>
<dbReference type="Proteomes" id="UP000078561">
    <property type="component" value="Unassembled WGS sequence"/>
</dbReference>
<organism evidence="2">
    <name type="scientific">Absidia glauca</name>
    <name type="common">Pin mould</name>
    <dbReference type="NCBI Taxonomy" id="4829"/>
    <lineage>
        <taxon>Eukaryota</taxon>
        <taxon>Fungi</taxon>
        <taxon>Fungi incertae sedis</taxon>
        <taxon>Mucoromycota</taxon>
        <taxon>Mucoromycotina</taxon>
        <taxon>Mucoromycetes</taxon>
        <taxon>Mucorales</taxon>
        <taxon>Cunninghamellaceae</taxon>
        <taxon>Absidia</taxon>
    </lineage>
</organism>
<dbReference type="EMBL" id="LT554852">
    <property type="protein sequence ID" value="SAM07745.1"/>
    <property type="molecule type" value="Genomic_DNA"/>
</dbReference>
<protein>
    <recommendedName>
        <fullName evidence="1">Transcription activator GCR1-like domain-containing protein</fullName>
    </recommendedName>
</protein>
<dbReference type="InParanoid" id="A0A168S365"/>
<feature type="domain" description="Transcription activator GCR1-like" evidence="1">
    <location>
        <begin position="41"/>
        <end position="86"/>
    </location>
</feature>
<evidence type="ECO:0000259" key="1">
    <source>
        <dbReference type="Pfam" id="PF12550"/>
    </source>
</evidence>
<dbReference type="AlphaFoldDB" id="A0A168S365"/>
<sequence length="149" mass="17428">MQLANPFNVYVAVPTLSTKTDNEHYRKNVRRKKKPMHTNEDGLAGNRPVEMLERQWAVEWREDRKERKFLNRRRSIITNITIETAANVAEERRSRFNKHCIILPNIMTKSSNTVVVSIASSLFMLHAINFTRLFLRLGPGATHWGKLER</sequence>
<dbReference type="InterPro" id="IPR022210">
    <property type="entry name" value="TF_GCR1-like"/>
</dbReference>
<name>A0A168S365_ABSGL</name>
<evidence type="ECO:0000313" key="2">
    <source>
        <dbReference type="EMBL" id="SAM07745.1"/>
    </source>
</evidence>
<dbReference type="Pfam" id="PF12550">
    <property type="entry name" value="GCR1_C"/>
    <property type="match status" value="1"/>
</dbReference>
<reference evidence="2" key="1">
    <citation type="submission" date="2016-04" db="EMBL/GenBank/DDBJ databases">
        <authorList>
            <person name="Evans L.H."/>
            <person name="Alamgir A."/>
            <person name="Owens N."/>
            <person name="Weber N.D."/>
            <person name="Virtaneva K."/>
            <person name="Barbian K."/>
            <person name="Babar A."/>
            <person name="Rosenke K."/>
        </authorList>
    </citation>
    <scope>NUCLEOTIDE SEQUENCE [LARGE SCALE GENOMIC DNA]</scope>
    <source>
        <strain evidence="2">CBS 101.48</strain>
    </source>
</reference>